<dbReference type="Pfam" id="PF22694">
    <property type="entry name" value="CtpB_N-like"/>
    <property type="match status" value="1"/>
</dbReference>
<dbReference type="InterPro" id="IPR029045">
    <property type="entry name" value="ClpP/crotonase-like_dom_sf"/>
</dbReference>
<dbReference type="InterPro" id="IPR001478">
    <property type="entry name" value="PDZ"/>
</dbReference>
<evidence type="ECO:0000256" key="7">
    <source>
        <dbReference type="RuleBase" id="RU004404"/>
    </source>
</evidence>
<dbReference type="SUPFAM" id="SSF52096">
    <property type="entry name" value="ClpP/crotonase"/>
    <property type="match status" value="1"/>
</dbReference>
<comment type="caution">
    <text evidence="10">The sequence shown here is derived from an EMBL/GenBank/DDBJ whole genome shotgun (WGS) entry which is preliminary data.</text>
</comment>
<gene>
    <name evidence="10" type="ORF">GCM10007063_26670</name>
</gene>
<evidence type="ECO:0000256" key="2">
    <source>
        <dbReference type="ARBA" id="ARBA00022670"/>
    </source>
</evidence>
<dbReference type="NCBIfam" id="TIGR00225">
    <property type="entry name" value="prc"/>
    <property type="match status" value="1"/>
</dbReference>
<dbReference type="GO" id="GO:0007165">
    <property type="term" value="P:signal transduction"/>
    <property type="evidence" value="ECO:0007669"/>
    <property type="project" value="TreeGrafter"/>
</dbReference>
<comment type="catalytic activity">
    <reaction evidence="5">
        <text>The enzyme shows specific recognition of a C-terminal tripeptide, Xaa-Yaa-Zaa, in which Xaa is preferably Ala or Leu, Yaa is preferably Ala or Tyr, and Zaa is preferably Ala, but then cleaves at a variable distance from the C-terminus. A typical cleavage is -Ala-Ala-|-Arg-Ala-Ala-Lys-Glu-Asn-Tyr-Ala-Leu-Ala-Ala.</text>
        <dbReference type="EC" id="3.4.21.102"/>
    </reaction>
</comment>
<evidence type="ECO:0000256" key="4">
    <source>
        <dbReference type="ARBA" id="ARBA00022825"/>
    </source>
</evidence>
<dbReference type="InterPro" id="IPR036366">
    <property type="entry name" value="PGBDSf"/>
</dbReference>
<dbReference type="InterPro" id="IPR005151">
    <property type="entry name" value="Tail-specific_protease"/>
</dbReference>
<dbReference type="FunFam" id="3.30.750.44:FF:000001">
    <property type="entry name" value="S41 family peptidase"/>
    <property type="match status" value="1"/>
</dbReference>
<dbReference type="EC" id="3.4.21.102" evidence="6"/>
<evidence type="ECO:0000259" key="9">
    <source>
        <dbReference type="PROSITE" id="PS50106"/>
    </source>
</evidence>
<dbReference type="Gene3D" id="1.10.101.10">
    <property type="entry name" value="PGBD-like superfamily/PGBD"/>
    <property type="match status" value="1"/>
</dbReference>
<dbReference type="Pfam" id="PF01471">
    <property type="entry name" value="PG_binding_1"/>
    <property type="match status" value="1"/>
</dbReference>
<keyword evidence="4 7" id="KW-0720">Serine protease</keyword>
<dbReference type="Pfam" id="PF03572">
    <property type="entry name" value="Peptidase_S41"/>
    <property type="match status" value="1"/>
</dbReference>
<name>A0A917PZM5_9BACI</name>
<sequence length="485" mass="53048">MNMKKRYITLLLVAALLLGFAGAFLGVKLAQPDQSPAGDQQASVDTSGEISSQPPENMQKVVQTYNLIKKHYLEDIEDKQLIEGAIKGMVTSLDDPYSSYMDVETMQQFNETIESSFEGIGAEVSMVNEKVTIVSPIKDSPAEKAGLRPNDQILSVDGESVAGLSLNEAVEKIRGKKGSEVVLEIQRSGVSEPFDVTIERDDIPVETVYSEVKSIDGKKTGVIEITSFAENTAEHFNKQLKSLEKKNIEGLVIDVRGNPGGVLSSVEGILKNFIPKDIPYVQIEKQNGEADKSYSNLSEKKPYPISVLINEGSASASEILAVAMKEVGYDVVGTKSFGKGTVQQAVPVGDDGSRVKLTFFKWLSPKGNWIHEKGVKPTVKVKQPEYYFTNPVQVEEPLTYDETGDSVKSIQVMLKGLGYNPGRTDGYFSKDTKAAVENFQADHDLKVNGKVNEKTAGTAETSVVERIRNGQDDKQMTNALDALYE</sequence>
<keyword evidence="3 7" id="KW-0378">Hydrolase</keyword>
<reference evidence="10" key="1">
    <citation type="journal article" date="2014" name="Int. J. Syst. Evol. Microbiol.">
        <title>Complete genome sequence of Corynebacterium casei LMG S-19264T (=DSM 44701T), isolated from a smear-ripened cheese.</title>
        <authorList>
            <consortium name="US DOE Joint Genome Institute (JGI-PGF)"/>
            <person name="Walter F."/>
            <person name="Albersmeier A."/>
            <person name="Kalinowski J."/>
            <person name="Ruckert C."/>
        </authorList>
    </citation>
    <scope>NUCLEOTIDE SEQUENCE</scope>
    <source>
        <strain evidence="10">JCM 12580</strain>
    </source>
</reference>
<proteinExistence type="inferred from homology"/>
<dbReference type="CDD" id="cd06782">
    <property type="entry name" value="cpPDZ_CPP-like"/>
    <property type="match status" value="1"/>
</dbReference>
<dbReference type="SUPFAM" id="SSF47090">
    <property type="entry name" value="PGBD-like"/>
    <property type="match status" value="1"/>
</dbReference>
<organism evidence="10 11">
    <name type="scientific">Lentibacillus kapialis</name>
    <dbReference type="NCBI Taxonomy" id="340214"/>
    <lineage>
        <taxon>Bacteria</taxon>
        <taxon>Bacillati</taxon>
        <taxon>Bacillota</taxon>
        <taxon>Bacilli</taxon>
        <taxon>Bacillales</taxon>
        <taxon>Bacillaceae</taxon>
        <taxon>Lentibacillus</taxon>
    </lineage>
</organism>
<dbReference type="InterPro" id="IPR041489">
    <property type="entry name" value="PDZ_6"/>
</dbReference>
<evidence type="ECO:0000313" key="10">
    <source>
        <dbReference type="EMBL" id="GGK03136.1"/>
    </source>
</evidence>
<dbReference type="EMBL" id="BMNQ01000046">
    <property type="protein sequence ID" value="GGK03136.1"/>
    <property type="molecule type" value="Genomic_DNA"/>
</dbReference>
<dbReference type="SMART" id="SM00228">
    <property type="entry name" value="PDZ"/>
    <property type="match status" value="1"/>
</dbReference>
<dbReference type="Pfam" id="PF17820">
    <property type="entry name" value="PDZ_6"/>
    <property type="match status" value="1"/>
</dbReference>
<evidence type="ECO:0000256" key="3">
    <source>
        <dbReference type="ARBA" id="ARBA00022801"/>
    </source>
</evidence>
<dbReference type="InterPro" id="IPR004447">
    <property type="entry name" value="Peptidase_S41A"/>
</dbReference>
<keyword evidence="2 7" id="KW-0645">Protease</keyword>
<accession>A0A917PZM5</accession>
<dbReference type="PROSITE" id="PS50106">
    <property type="entry name" value="PDZ"/>
    <property type="match status" value="1"/>
</dbReference>
<dbReference type="InterPro" id="IPR036365">
    <property type="entry name" value="PGBD-like_sf"/>
</dbReference>
<dbReference type="Proteomes" id="UP000658382">
    <property type="component" value="Unassembled WGS sequence"/>
</dbReference>
<feature type="domain" description="PDZ" evidence="9">
    <location>
        <begin position="110"/>
        <end position="174"/>
    </location>
</feature>
<keyword evidence="11" id="KW-1185">Reference proteome</keyword>
<evidence type="ECO:0000256" key="6">
    <source>
        <dbReference type="ARBA" id="ARBA00066637"/>
    </source>
</evidence>
<dbReference type="InterPro" id="IPR002477">
    <property type="entry name" value="Peptidoglycan-bd-like"/>
</dbReference>
<dbReference type="SUPFAM" id="SSF50156">
    <property type="entry name" value="PDZ domain-like"/>
    <property type="match status" value="1"/>
</dbReference>
<feature type="region of interest" description="Disordered" evidence="8">
    <location>
        <begin position="35"/>
        <end position="56"/>
    </location>
</feature>
<dbReference type="GO" id="GO:0030288">
    <property type="term" value="C:outer membrane-bounded periplasmic space"/>
    <property type="evidence" value="ECO:0007669"/>
    <property type="project" value="TreeGrafter"/>
</dbReference>
<protein>
    <recommendedName>
        <fullName evidence="6">C-terminal processing peptidase</fullName>
        <ecNumber evidence="6">3.4.21.102</ecNumber>
    </recommendedName>
</protein>
<dbReference type="Gene3D" id="2.30.42.10">
    <property type="match status" value="1"/>
</dbReference>
<dbReference type="CDD" id="cd07560">
    <property type="entry name" value="Peptidase_S41_CPP"/>
    <property type="match status" value="1"/>
</dbReference>
<dbReference type="Gene3D" id="3.30.750.44">
    <property type="match status" value="1"/>
</dbReference>
<dbReference type="Gene3D" id="3.90.226.10">
    <property type="entry name" value="2-enoyl-CoA Hydratase, Chain A, domain 1"/>
    <property type="match status" value="1"/>
</dbReference>
<dbReference type="FunFam" id="2.30.42.10:FF:000063">
    <property type="entry name" value="Peptidase, S41 family"/>
    <property type="match status" value="1"/>
</dbReference>
<dbReference type="InterPro" id="IPR036034">
    <property type="entry name" value="PDZ_sf"/>
</dbReference>
<comment type="similarity">
    <text evidence="1 7">Belongs to the peptidase S41A family.</text>
</comment>
<dbReference type="GO" id="GO:0004252">
    <property type="term" value="F:serine-type endopeptidase activity"/>
    <property type="evidence" value="ECO:0007669"/>
    <property type="project" value="UniProtKB-EC"/>
</dbReference>
<dbReference type="AlphaFoldDB" id="A0A917PZM5"/>
<evidence type="ECO:0000256" key="8">
    <source>
        <dbReference type="SAM" id="MobiDB-lite"/>
    </source>
</evidence>
<dbReference type="GO" id="GO:0006508">
    <property type="term" value="P:proteolysis"/>
    <property type="evidence" value="ECO:0007669"/>
    <property type="project" value="UniProtKB-KW"/>
</dbReference>
<dbReference type="InterPro" id="IPR055210">
    <property type="entry name" value="CtpA/B_N"/>
</dbReference>
<evidence type="ECO:0000256" key="1">
    <source>
        <dbReference type="ARBA" id="ARBA00009179"/>
    </source>
</evidence>
<dbReference type="PANTHER" id="PTHR32060">
    <property type="entry name" value="TAIL-SPECIFIC PROTEASE"/>
    <property type="match status" value="1"/>
</dbReference>
<evidence type="ECO:0000313" key="11">
    <source>
        <dbReference type="Proteomes" id="UP000658382"/>
    </source>
</evidence>
<evidence type="ECO:0000256" key="5">
    <source>
        <dbReference type="ARBA" id="ARBA00051784"/>
    </source>
</evidence>
<dbReference type="RefSeq" id="WP_308430736.1">
    <property type="nucleotide sequence ID" value="NZ_BMNQ01000046.1"/>
</dbReference>
<dbReference type="SMART" id="SM00245">
    <property type="entry name" value="TSPc"/>
    <property type="match status" value="1"/>
</dbReference>
<dbReference type="PANTHER" id="PTHR32060:SF29">
    <property type="entry name" value="CARBOXY-TERMINAL PROCESSING PROTEASE CTPB"/>
    <property type="match status" value="1"/>
</dbReference>
<reference evidence="10" key="2">
    <citation type="submission" date="2020-09" db="EMBL/GenBank/DDBJ databases">
        <authorList>
            <person name="Sun Q."/>
            <person name="Ohkuma M."/>
        </authorList>
    </citation>
    <scope>NUCLEOTIDE SEQUENCE</scope>
    <source>
        <strain evidence="10">JCM 12580</strain>
    </source>
</reference>